<evidence type="ECO:0000313" key="2">
    <source>
        <dbReference type="Proteomes" id="UP001229952"/>
    </source>
</evidence>
<proteinExistence type="predicted"/>
<sequence length="43" mass="4463">MCCVVHDKRGHGDSDWSGHGSDSLAGDLAALLDHLDVIEATAS</sequence>
<keyword evidence="2" id="KW-1185">Reference proteome</keyword>
<dbReference type="SUPFAM" id="SSF53474">
    <property type="entry name" value="alpha/beta-Hydrolases"/>
    <property type="match status" value="1"/>
</dbReference>
<dbReference type="InterPro" id="IPR029058">
    <property type="entry name" value="AB_hydrolase_fold"/>
</dbReference>
<gene>
    <name evidence="1" type="ORF">P8A22_37220</name>
</gene>
<dbReference type="Proteomes" id="UP001229952">
    <property type="component" value="Chromosome"/>
</dbReference>
<protein>
    <submittedName>
        <fullName evidence="1">Uncharacterized protein</fullName>
    </submittedName>
</protein>
<dbReference type="RefSeq" id="WP_306092252.1">
    <property type="nucleotide sequence ID" value="NZ_CP120992.1"/>
</dbReference>
<dbReference type="EMBL" id="CP120992">
    <property type="protein sequence ID" value="WLQ45037.1"/>
    <property type="molecule type" value="Genomic_DNA"/>
</dbReference>
<organism evidence="1 2">
    <name type="scientific">Streptomyces laculatispora</name>
    <dbReference type="NCBI Taxonomy" id="887464"/>
    <lineage>
        <taxon>Bacteria</taxon>
        <taxon>Bacillati</taxon>
        <taxon>Actinomycetota</taxon>
        <taxon>Actinomycetes</taxon>
        <taxon>Kitasatosporales</taxon>
        <taxon>Streptomycetaceae</taxon>
        <taxon>Streptomyces</taxon>
    </lineage>
</organism>
<evidence type="ECO:0000313" key="1">
    <source>
        <dbReference type="EMBL" id="WLQ45037.1"/>
    </source>
</evidence>
<name>A0ABY9IDS0_9ACTN</name>
<accession>A0ABY9IDS0</accession>
<reference evidence="1 2" key="1">
    <citation type="submission" date="2023-03" db="EMBL/GenBank/DDBJ databases">
        <title>Isolation and description of six Streptomyces strains from soil environments, able to metabolize different microbial glucans.</title>
        <authorList>
            <person name="Widen T."/>
            <person name="Larsbrink J."/>
        </authorList>
    </citation>
    <scope>NUCLEOTIDE SEQUENCE [LARGE SCALE GENOMIC DNA]</scope>
    <source>
        <strain evidence="1 2">Mut2</strain>
    </source>
</reference>
<dbReference type="Gene3D" id="3.40.50.1820">
    <property type="entry name" value="alpha/beta hydrolase"/>
    <property type="match status" value="1"/>
</dbReference>